<evidence type="ECO:0008006" key="3">
    <source>
        <dbReference type="Google" id="ProtNLM"/>
    </source>
</evidence>
<dbReference type="Proteomes" id="UP000051955">
    <property type="component" value="Unassembled WGS sequence"/>
</dbReference>
<dbReference type="RefSeq" id="WP_057802875.1">
    <property type="nucleotide sequence ID" value="NZ_AZDV01000017.1"/>
</dbReference>
<organism evidence="1 2">
    <name type="scientific">Levilactobacillus acidifarinae DSM 19394 = JCM 15949</name>
    <dbReference type="NCBI Taxonomy" id="1423715"/>
    <lineage>
        <taxon>Bacteria</taxon>
        <taxon>Bacillati</taxon>
        <taxon>Bacillota</taxon>
        <taxon>Bacilli</taxon>
        <taxon>Lactobacillales</taxon>
        <taxon>Lactobacillaceae</taxon>
        <taxon>Levilactobacillus</taxon>
    </lineage>
</organism>
<accession>A0A0R1LGV2</accession>
<dbReference type="EMBL" id="AZDV01000017">
    <property type="protein sequence ID" value="KRK95118.1"/>
    <property type="molecule type" value="Genomic_DNA"/>
</dbReference>
<comment type="caution">
    <text evidence="1">The sequence shown here is derived from an EMBL/GenBank/DDBJ whole genome shotgun (WGS) entry which is preliminary data.</text>
</comment>
<dbReference type="PATRIC" id="fig|1423715.3.peg.1663"/>
<evidence type="ECO:0000313" key="2">
    <source>
        <dbReference type="Proteomes" id="UP000051955"/>
    </source>
</evidence>
<reference evidence="1 2" key="1">
    <citation type="journal article" date="2015" name="Genome Announc.">
        <title>Expanding the biotechnology potential of lactobacilli through comparative genomics of 213 strains and associated genera.</title>
        <authorList>
            <person name="Sun Z."/>
            <person name="Harris H.M."/>
            <person name="McCann A."/>
            <person name="Guo C."/>
            <person name="Argimon S."/>
            <person name="Zhang W."/>
            <person name="Yang X."/>
            <person name="Jeffery I.B."/>
            <person name="Cooney J.C."/>
            <person name="Kagawa T.F."/>
            <person name="Liu W."/>
            <person name="Song Y."/>
            <person name="Salvetti E."/>
            <person name="Wrobel A."/>
            <person name="Rasinkangas P."/>
            <person name="Parkhill J."/>
            <person name="Rea M.C."/>
            <person name="O'Sullivan O."/>
            <person name="Ritari J."/>
            <person name="Douillard F.P."/>
            <person name="Paul Ross R."/>
            <person name="Yang R."/>
            <person name="Briner A.E."/>
            <person name="Felis G.E."/>
            <person name="de Vos W.M."/>
            <person name="Barrangou R."/>
            <person name="Klaenhammer T.R."/>
            <person name="Caufield P.W."/>
            <person name="Cui Y."/>
            <person name="Zhang H."/>
            <person name="O'Toole P.W."/>
        </authorList>
    </citation>
    <scope>NUCLEOTIDE SEQUENCE [LARGE SCALE GENOMIC DNA]</scope>
    <source>
        <strain evidence="1 2">DSM 19394</strain>
    </source>
</reference>
<keyword evidence="2" id="KW-1185">Reference proteome</keyword>
<dbReference type="GO" id="GO:0006355">
    <property type="term" value="P:regulation of DNA-templated transcription"/>
    <property type="evidence" value="ECO:0007669"/>
    <property type="project" value="InterPro"/>
</dbReference>
<gene>
    <name evidence="1" type="ORF">FD25_GL001624</name>
</gene>
<evidence type="ECO:0000313" key="1">
    <source>
        <dbReference type="EMBL" id="KRK95118.1"/>
    </source>
</evidence>
<dbReference type="AlphaFoldDB" id="A0A0R1LGV2"/>
<protein>
    <recommendedName>
        <fullName evidence="3">RelB antitoxin</fullName>
    </recommendedName>
</protein>
<dbReference type="STRING" id="1423715.FD25_GL001624"/>
<dbReference type="Gene3D" id="1.10.1220.10">
    <property type="entry name" value="Met repressor-like"/>
    <property type="match status" value="1"/>
</dbReference>
<dbReference type="InterPro" id="IPR013321">
    <property type="entry name" value="Arc_rbn_hlx_hlx"/>
</dbReference>
<proteinExistence type="predicted"/>
<sequence>MANPEIPQETFQFSLDCSLAQDAQTIFDRSNLTPTEAITMFYQCTVMAGQLPFSDSQLSQAKALTDLQRAAKNRPIDDLNDPARRQAWLDNPDYDY</sequence>
<name>A0A0R1LGV2_9LACO</name>